<evidence type="ECO:0000313" key="3">
    <source>
        <dbReference type="EMBL" id="AOF54731.1"/>
    </source>
</evidence>
<keyword evidence="4" id="KW-1185">Reference proteome</keyword>
<dbReference type="Proteomes" id="UP000224287">
    <property type="component" value="Chromosome"/>
</dbReference>
<accession>A0ABM6DLS8</accession>
<evidence type="ECO:0000256" key="1">
    <source>
        <dbReference type="ARBA" id="ARBA00022747"/>
    </source>
</evidence>
<keyword evidence="1" id="KW-0680">Restriction system</keyword>
<reference evidence="3" key="1">
    <citation type="submission" date="2016-04" db="EMBL/GenBank/DDBJ databases">
        <title>Complete genome sequence of maize bushy stunt phytoplasma M3.</title>
        <authorList>
            <person name="Orlovskis Z."/>
            <person name="Canale M.C."/>
            <person name="Haryono M."/>
            <person name="Lopes J.R.S."/>
            <person name="Kuo C.-H."/>
            <person name="Hogenhout S.A."/>
        </authorList>
    </citation>
    <scope>NUCLEOTIDE SEQUENCE [LARGE SCALE GENOMIC DNA]</scope>
    <source>
        <strain evidence="3">M3</strain>
    </source>
</reference>
<dbReference type="Gene3D" id="3.90.220.20">
    <property type="entry name" value="DNA methylase specificity domains"/>
    <property type="match status" value="1"/>
</dbReference>
<dbReference type="SUPFAM" id="SSF116734">
    <property type="entry name" value="DNA methylase specificity domain"/>
    <property type="match status" value="1"/>
</dbReference>
<protein>
    <submittedName>
        <fullName evidence="3">Uncharacterized protein</fullName>
    </submittedName>
</protein>
<keyword evidence="2" id="KW-0238">DNA-binding</keyword>
<dbReference type="InterPro" id="IPR044946">
    <property type="entry name" value="Restrct_endonuc_typeI_TRD_sf"/>
</dbReference>
<organism evidence="3 4">
    <name type="scientific">Maize bushy stunt phytoplasma</name>
    <dbReference type="NCBI Taxonomy" id="202462"/>
    <lineage>
        <taxon>Bacteria</taxon>
        <taxon>Bacillati</taxon>
        <taxon>Mycoplasmatota</taxon>
        <taxon>Mollicutes</taxon>
        <taxon>Acholeplasmatales</taxon>
        <taxon>Acholeplasmataceae</taxon>
        <taxon>Candidatus Phytoplasma</taxon>
        <taxon>16SrI (Aster yellows group)</taxon>
    </lineage>
</organism>
<proteinExistence type="predicted"/>
<evidence type="ECO:0000256" key="2">
    <source>
        <dbReference type="ARBA" id="ARBA00023125"/>
    </source>
</evidence>
<dbReference type="EMBL" id="CP015149">
    <property type="protein sequence ID" value="AOF54731.1"/>
    <property type="molecule type" value="Genomic_DNA"/>
</dbReference>
<dbReference type="RefSeq" id="WP_069028162.1">
    <property type="nucleotide sequence ID" value="NZ_CP015149.1"/>
</dbReference>
<sequence>MNNILNFFLSNISLQKYFTIKIFTENIKKPEPSDKYLWTHGGKGQKKEYCNKYNTGSYSVTITRGGKQKNICYHNEPIFATNNFFVMMCKTETICKHLYNFLIQKQEEINNFSCVLNANPYYMRSKNDLLFYLQDFPSYLENLEKQTKEPKTKEIIEKTIKQIDKIKNELLGHLEQIKNVDEC</sequence>
<name>A0ABM6DLS8_9MOLU</name>
<gene>
    <name evidence="3" type="ORF">MBSPM3_v1c2100</name>
</gene>
<evidence type="ECO:0000313" key="4">
    <source>
        <dbReference type="Proteomes" id="UP000224287"/>
    </source>
</evidence>